<dbReference type="CDD" id="cd02982">
    <property type="entry name" value="PDI_b'_family"/>
    <property type="match status" value="2"/>
</dbReference>
<evidence type="ECO:0000256" key="8">
    <source>
        <dbReference type="ARBA" id="ARBA00023157"/>
    </source>
</evidence>
<keyword evidence="10" id="KW-0413">Isomerase</keyword>
<dbReference type="InterPro" id="IPR017937">
    <property type="entry name" value="Thioredoxin_CS"/>
</dbReference>
<dbReference type="CDD" id="cd02995">
    <property type="entry name" value="PDI_a_PDI_a'_C"/>
    <property type="match status" value="1"/>
</dbReference>
<keyword evidence="7" id="KW-0256">Endoplasmic reticulum</keyword>
<dbReference type="InterPro" id="IPR036249">
    <property type="entry name" value="Thioredoxin-like_sf"/>
</dbReference>
<keyword evidence="11" id="KW-0676">Redox-active center</keyword>
<dbReference type="Pfam" id="PF00085">
    <property type="entry name" value="Thioredoxin"/>
    <property type="match status" value="2"/>
</dbReference>
<organism evidence="16 17">
    <name type="scientific">Brassica cretica</name>
    <name type="common">Mustard</name>
    <dbReference type="NCBI Taxonomy" id="69181"/>
    <lineage>
        <taxon>Eukaryota</taxon>
        <taxon>Viridiplantae</taxon>
        <taxon>Streptophyta</taxon>
        <taxon>Embryophyta</taxon>
        <taxon>Tracheophyta</taxon>
        <taxon>Spermatophyta</taxon>
        <taxon>Magnoliopsida</taxon>
        <taxon>eudicotyledons</taxon>
        <taxon>Gunneridae</taxon>
        <taxon>Pentapetalae</taxon>
        <taxon>rosids</taxon>
        <taxon>malvids</taxon>
        <taxon>Brassicales</taxon>
        <taxon>Brassicaceae</taxon>
        <taxon>Brassiceae</taxon>
        <taxon>Brassica</taxon>
    </lineage>
</organism>
<gene>
    <name evidence="16" type="ORF">F2Q68_00009302</name>
</gene>
<evidence type="ECO:0000259" key="15">
    <source>
        <dbReference type="PROSITE" id="PS51352"/>
    </source>
</evidence>
<dbReference type="FunFam" id="3.40.30.10:FF:000184">
    <property type="entry name" value="Protein disulfide-isomerase"/>
    <property type="match status" value="1"/>
</dbReference>
<evidence type="ECO:0000256" key="6">
    <source>
        <dbReference type="ARBA" id="ARBA00022737"/>
    </source>
</evidence>
<evidence type="ECO:0000256" key="5">
    <source>
        <dbReference type="ARBA" id="ARBA00022729"/>
    </source>
</evidence>
<dbReference type="SUPFAM" id="SSF52833">
    <property type="entry name" value="Thioredoxin-like"/>
    <property type="match status" value="5"/>
</dbReference>
<protein>
    <recommendedName>
        <fullName evidence="4">protein disulfide-isomerase</fullName>
        <ecNumber evidence="4">5.3.4.1</ecNumber>
    </recommendedName>
</protein>
<dbReference type="FunFam" id="3.40.30.10:FF:000143">
    <property type="entry name" value="Protein disulfide-isomerase"/>
    <property type="match status" value="1"/>
</dbReference>
<comment type="catalytic activity">
    <reaction evidence="1">
        <text>Catalyzes the rearrangement of -S-S- bonds in proteins.</text>
        <dbReference type="EC" id="5.3.4.1"/>
    </reaction>
</comment>
<dbReference type="PROSITE" id="PS00194">
    <property type="entry name" value="THIOREDOXIN_1"/>
    <property type="match status" value="2"/>
</dbReference>
<feature type="signal peptide" evidence="14">
    <location>
        <begin position="1"/>
        <end position="22"/>
    </location>
</feature>
<sequence>MAFKGFALFSIVVLSIFASSRSEETETKEFVLTLDHSNFTETINKHDFIVVEFYAPWCGHCKSLAPEYEKAASELSTHNPPLVLAKIDASEESNKGIANEYKIQGFPTIKILRNGGKSIQDYNGPREAPGIVSYVKKQSGPASAEIKRAADAAEVVGEKNVVAVGVFPKLSGEEFDSFIALAEKLRGDYDFAHTLDAKLLPRGDSSVAGPVVRLFKPFDEPFVDSKDFNGEDLEKFIKESSIPLVTVFDSDPSNRPYVASFFDSSATKVMMFVNFTGESAESLKSKFRKVATSYKGQGLSFLVGDAEGGKGALEYFGVEESQVPLVIIQTPDSKKYLKANVVVEEIESWMKDFKDGKVAVFKKSQPIPAENNEPVKVVVAETLDDIVLNDPSNRPYVASFFDSSATKVMMFVNFTGESAESLKSKFRKVATSYKGQGLSFLVGDAEGGKGALEYFGVEESQVPLVIIQTPDSKKYLKANVVVEEIESWMKDFKDGKVAVFKKSQPIPAENNEPVKVVVAETLDDIVLKSGKNVLIEFYAPWCGHCQKIAPILDEVALAFKNDPSVIIAKLDATANDIPSEPFDVKGFPTIYFRSVSGTVVAYEGNRTKEDFISFIEKNKPTTSHVEDTTSSTKTEEPKKIDASDTKDEL</sequence>
<feature type="domain" description="Thioredoxin" evidence="15">
    <location>
        <begin position="11"/>
        <end position="140"/>
    </location>
</feature>
<evidence type="ECO:0000256" key="1">
    <source>
        <dbReference type="ARBA" id="ARBA00001182"/>
    </source>
</evidence>
<dbReference type="InterPro" id="IPR013766">
    <property type="entry name" value="Thioredoxin_domain"/>
</dbReference>
<feature type="domain" description="Thioredoxin" evidence="15">
    <location>
        <begin position="476"/>
        <end position="620"/>
    </location>
</feature>
<dbReference type="PANTHER" id="PTHR18929">
    <property type="entry name" value="PROTEIN DISULFIDE ISOMERASE"/>
    <property type="match status" value="1"/>
</dbReference>
<dbReference type="EMBL" id="QGKW02000717">
    <property type="protein sequence ID" value="KAF2601065.1"/>
    <property type="molecule type" value="Genomic_DNA"/>
</dbReference>
<dbReference type="GO" id="GO:0003756">
    <property type="term" value="F:protein disulfide isomerase activity"/>
    <property type="evidence" value="ECO:0007669"/>
    <property type="project" value="UniProtKB-EC"/>
</dbReference>
<keyword evidence="5 14" id="KW-0732">Signal</keyword>
<comment type="caution">
    <text evidence="16">The sequence shown here is derived from an EMBL/GenBank/DDBJ whole genome shotgun (WGS) entry which is preliminary data.</text>
</comment>
<feature type="region of interest" description="Disordered" evidence="13">
    <location>
        <begin position="620"/>
        <end position="649"/>
    </location>
</feature>
<dbReference type="GO" id="GO:0034976">
    <property type="term" value="P:response to endoplasmic reticulum stress"/>
    <property type="evidence" value="ECO:0007669"/>
    <property type="project" value="UniProtKB-ARBA"/>
</dbReference>
<evidence type="ECO:0000256" key="2">
    <source>
        <dbReference type="ARBA" id="ARBA00004319"/>
    </source>
</evidence>
<dbReference type="Proteomes" id="UP000712281">
    <property type="component" value="Unassembled WGS sequence"/>
</dbReference>
<dbReference type="GO" id="GO:0006457">
    <property type="term" value="P:protein folding"/>
    <property type="evidence" value="ECO:0007669"/>
    <property type="project" value="TreeGrafter"/>
</dbReference>
<dbReference type="PANTHER" id="PTHR18929:SF229">
    <property type="entry name" value="PROTEIN DISULFIDE ISOMERASE-LIKE 1-2"/>
    <property type="match status" value="1"/>
</dbReference>
<feature type="chain" id="PRO_5035886874" description="protein disulfide-isomerase" evidence="14">
    <location>
        <begin position="23"/>
        <end position="649"/>
    </location>
</feature>
<evidence type="ECO:0000256" key="9">
    <source>
        <dbReference type="ARBA" id="ARBA00023180"/>
    </source>
</evidence>
<dbReference type="PROSITE" id="PS51352">
    <property type="entry name" value="THIOREDOXIN_2"/>
    <property type="match status" value="2"/>
</dbReference>
<keyword evidence="6" id="KW-0677">Repeat</keyword>
<evidence type="ECO:0000256" key="3">
    <source>
        <dbReference type="ARBA" id="ARBA00006347"/>
    </source>
</evidence>
<evidence type="ECO:0000256" key="11">
    <source>
        <dbReference type="ARBA" id="ARBA00023284"/>
    </source>
</evidence>
<dbReference type="InterPro" id="IPR005788">
    <property type="entry name" value="PDI_thioredoxin-like_dom"/>
</dbReference>
<dbReference type="Gene3D" id="3.40.30.10">
    <property type="entry name" value="Glutaredoxin"/>
    <property type="match status" value="5"/>
</dbReference>
<evidence type="ECO:0000256" key="7">
    <source>
        <dbReference type="ARBA" id="ARBA00022824"/>
    </source>
</evidence>
<evidence type="ECO:0000313" key="17">
    <source>
        <dbReference type="Proteomes" id="UP000712281"/>
    </source>
</evidence>
<comment type="similarity">
    <text evidence="3 12">Belongs to the protein disulfide isomerase family.</text>
</comment>
<dbReference type="AlphaFoldDB" id="A0A8S9L2Z0"/>
<dbReference type="GO" id="GO:0005788">
    <property type="term" value="C:endoplasmic reticulum lumen"/>
    <property type="evidence" value="ECO:0007669"/>
    <property type="project" value="UniProtKB-SubCell"/>
</dbReference>
<dbReference type="PRINTS" id="PR00421">
    <property type="entry name" value="THIOREDOXIN"/>
</dbReference>
<keyword evidence="9" id="KW-0325">Glycoprotein</keyword>
<dbReference type="FunFam" id="3.40.30.10:FF:000152">
    <property type="entry name" value="Protein disulfide-isomerase"/>
    <property type="match status" value="2"/>
</dbReference>
<dbReference type="Pfam" id="PF13848">
    <property type="entry name" value="Thioredoxin_6"/>
    <property type="match status" value="2"/>
</dbReference>
<evidence type="ECO:0000256" key="14">
    <source>
        <dbReference type="SAM" id="SignalP"/>
    </source>
</evidence>
<accession>A0A8S9L2Z0</accession>
<proteinExistence type="inferred from homology"/>
<dbReference type="CDD" id="cd02961">
    <property type="entry name" value="PDI_a_family"/>
    <property type="match status" value="1"/>
</dbReference>
<reference evidence="16" key="1">
    <citation type="submission" date="2019-12" db="EMBL/GenBank/DDBJ databases">
        <title>Genome sequencing and annotation of Brassica cretica.</title>
        <authorList>
            <person name="Studholme D.J."/>
            <person name="Sarris P.F."/>
        </authorList>
    </citation>
    <scope>NUCLEOTIDE SEQUENCE</scope>
    <source>
        <strain evidence="16">PFS-001/15</strain>
        <tissue evidence="16">Leaf</tissue>
    </source>
</reference>
<evidence type="ECO:0000256" key="13">
    <source>
        <dbReference type="SAM" id="MobiDB-lite"/>
    </source>
</evidence>
<dbReference type="FunFam" id="3.40.30.10:FF:000150">
    <property type="entry name" value="Protein disulfide-isomerase"/>
    <property type="match status" value="1"/>
</dbReference>
<dbReference type="CDD" id="cd02981">
    <property type="entry name" value="PDI_b_family"/>
    <property type="match status" value="1"/>
</dbReference>
<evidence type="ECO:0000313" key="16">
    <source>
        <dbReference type="EMBL" id="KAF2601065.1"/>
    </source>
</evidence>
<dbReference type="NCBIfam" id="TIGR01126">
    <property type="entry name" value="pdi_dom"/>
    <property type="match status" value="2"/>
</dbReference>
<evidence type="ECO:0000256" key="12">
    <source>
        <dbReference type="RuleBase" id="RU004208"/>
    </source>
</evidence>
<evidence type="ECO:0000256" key="4">
    <source>
        <dbReference type="ARBA" id="ARBA00012723"/>
    </source>
</evidence>
<name>A0A8S9L2Z0_BRACR</name>
<evidence type="ECO:0000256" key="10">
    <source>
        <dbReference type="ARBA" id="ARBA00023235"/>
    </source>
</evidence>
<comment type="subcellular location">
    <subcellularLocation>
        <location evidence="2">Endoplasmic reticulum lumen</location>
    </subcellularLocation>
</comment>
<dbReference type="EC" id="5.3.4.1" evidence="4"/>
<keyword evidence="8" id="KW-1015">Disulfide bond</keyword>